<protein>
    <submittedName>
        <fullName evidence="1">Uncharacterized protein</fullName>
    </submittedName>
</protein>
<dbReference type="AlphaFoldDB" id="A0A9D4C7F1"/>
<reference evidence="1" key="2">
    <citation type="submission" date="2020-11" db="EMBL/GenBank/DDBJ databases">
        <authorList>
            <person name="McCartney M.A."/>
            <person name="Auch B."/>
            <person name="Kono T."/>
            <person name="Mallez S."/>
            <person name="Becker A."/>
            <person name="Gohl D.M."/>
            <person name="Silverstein K.A.T."/>
            <person name="Koren S."/>
            <person name="Bechman K.B."/>
            <person name="Herman A."/>
            <person name="Abrahante J.E."/>
            <person name="Garbe J."/>
        </authorList>
    </citation>
    <scope>NUCLEOTIDE SEQUENCE</scope>
    <source>
        <strain evidence="1">Duluth1</strain>
        <tissue evidence="1">Whole animal</tissue>
    </source>
</reference>
<dbReference type="Proteomes" id="UP000828390">
    <property type="component" value="Unassembled WGS sequence"/>
</dbReference>
<reference evidence="1" key="1">
    <citation type="journal article" date="2019" name="bioRxiv">
        <title>The Genome of the Zebra Mussel, Dreissena polymorpha: A Resource for Invasive Species Research.</title>
        <authorList>
            <person name="McCartney M.A."/>
            <person name="Auch B."/>
            <person name="Kono T."/>
            <person name="Mallez S."/>
            <person name="Zhang Y."/>
            <person name="Obille A."/>
            <person name="Becker A."/>
            <person name="Abrahante J.E."/>
            <person name="Garbe J."/>
            <person name="Badalamenti J.P."/>
            <person name="Herman A."/>
            <person name="Mangelson H."/>
            <person name="Liachko I."/>
            <person name="Sullivan S."/>
            <person name="Sone E.D."/>
            <person name="Koren S."/>
            <person name="Silverstein K.A.T."/>
            <person name="Beckman K.B."/>
            <person name="Gohl D.M."/>
        </authorList>
    </citation>
    <scope>NUCLEOTIDE SEQUENCE</scope>
    <source>
        <strain evidence="1">Duluth1</strain>
        <tissue evidence="1">Whole animal</tissue>
    </source>
</reference>
<accession>A0A9D4C7F1</accession>
<name>A0A9D4C7F1_DREPO</name>
<evidence type="ECO:0000313" key="1">
    <source>
        <dbReference type="EMBL" id="KAH3718440.1"/>
    </source>
</evidence>
<gene>
    <name evidence="1" type="ORF">DPMN_061244</name>
</gene>
<keyword evidence="2" id="KW-1185">Reference proteome</keyword>
<comment type="caution">
    <text evidence="1">The sequence shown here is derived from an EMBL/GenBank/DDBJ whole genome shotgun (WGS) entry which is preliminary data.</text>
</comment>
<proteinExistence type="predicted"/>
<evidence type="ECO:0000313" key="2">
    <source>
        <dbReference type="Proteomes" id="UP000828390"/>
    </source>
</evidence>
<sequence>MYPAGQRHSCDCGKGEIIVTFESLSFLPWVRLYDYHGGGGPRGEKWEDCSGYNSFILVVFPSR</sequence>
<organism evidence="1 2">
    <name type="scientific">Dreissena polymorpha</name>
    <name type="common">Zebra mussel</name>
    <name type="synonym">Mytilus polymorpha</name>
    <dbReference type="NCBI Taxonomy" id="45954"/>
    <lineage>
        <taxon>Eukaryota</taxon>
        <taxon>Metazoa</taxon>
        <taxon>Spiralia</taxon>
        <taxon>Lophotrochozoa</taxon>
        <taxon>Mollusca</taxon>
        <taxon>Bivalvia</taxon>
        <taxon>Autobranchia</taxon>
        <taxon>Heteroconchia</taxon>
        <taxon>Euheterodonta</taxon>
        <taxon>Imparidentia</taxon>
        <taxon>Neoheterodontei</taxon>
        <taxon>Myida</taxon>
        <taxon>Dreissenoidea</taxon>
        <taxon>Dreissenidae</taxon>
        <taxon>Dreissena</taxon>
    </lineage>
</organism>
<dbReference type="EMBL" id="JAIWYP010000013">
    <property type="protein sequence ID" value="KAH3718440.1"/>
    <property type="molecule type" value="Genomic_DNA"/>
</dbReference>